<gene>
    <name evidence="2" type="ORF">EWM64_g10866</name>
</gene>
<evidence type="ECO:0000313" key="3">
    <source>
        <dbReference type="Proteomes" id="UP000298061"/>
    </source>
</evidence>
<proteinExistence type="predicted"/>
<dbReference type="EMBL" id="SFCI01003247">
    <property type="protein sequence ID" value="TFY73145.1"/>
    <property type="molecule type" value="Genomic_DNA"/>
</dbReference>
<organism evidence="2 3">
    <name type="scientific">Hericium alpestre</name>
    <dbReference type="NCBI Taxonomy" id="135208"/>
    <lineage>
        <taxon>Eukaryota</taxon>
        <taxon>Fungi</taxon>
        <taxon>Dikarya</taxon>
        <taxon>Basidiomycota</taxon>
        <taxon>Agaricomycotina</taxon>
        <taxon>Agaricomycetes</taxon>
        <taxon>Russulales</taxon>
        <taxon>Hericiaceae</taxon>
        <taxon>Hericium</taxon>
    </lineage>
</organism>
<dbReference type="AlphaFoldDB" id="A0A4Y9ZEE5"/>
<accession>A0A4Y9ZEE5</accession>
<feature type="compositionally biased region" description="Basic and acidic residues" evidence="1">
    <location>
        <begin position="57"/>
        <end position="66"/>
    </location>
</feature>
<evidence type="ECO:0000256" key="1">
    <source>
        <dbReference type="SAM" id="MobiDB-lite"/>
    </source>
</evidence>
<name>A0A4Y9ZEE5_9AGAM</name>
<keyword evidence="3" id="KW-1185">Reference proteome</keyword>
<feature type="region of interest" description="Disordered" evidence="1">
    <location>
        <begin position="25"/>
        <end position="80"/>
    </location>
</feature>
<evidence type="ECO:0000313" key="2">
    <source>
        <dbReference type="EMBL" id="TFY73145.1"/>
    </source>
</evidence>
<comment type="caution">
    <text evidence="2">The sequence shown here is derived from an EMBL/GenBank/DDBJ whole genome shotgun (WGS) entry which is preliminary data.</text>
</comment>
<dbReference type="Proteomes" id="UP000298061">
    <property type="component" value="Unassembled WGS sequence"/>
</dbReference>
<feature type="non-terminal residue" evidence="2">
    <location>
        <position position="1"/>
    </location>
</feature>
<sequence length="126" mass="13950">SDSTDTTLDWRRKAGRWVIGQRELSPYGAFSESQEEDLLRRDKGKRKAEAPLTDEEQPVKYREKEVPLLGPSGTQMISPLTGLPMTEISRVPINLPVWGASGAGPDMTISSVQVHGSFSNVDENHE</sequence>
<reference evidence="2 3" key="1">
    <citation type="submission" date="2019-02" db="EMBL/GenBank/DDBJ databases">
        <title>Genome sequencing of the rare red list fungi Hericium alpestre (H. flagellum).</title>
        <authorList>
            <person name="Buettner E."/>
            <person name="Kellner H."/>
        </authorList>
    </citation>
    <scope>NUCLEOTIDE SEQUENCE [LARGE SCALE GENOMIC DNA]</scope>
    <source>
        <strain evidence="2 3">DSM 108284</strain>
    </source>
</reference>
<protein>
    <submittedName>
        <fullName evidence="2">Uncharacterized protein</fullName>
    </submittedName>
</protein>